<feature type="transmembrane region" description="Helical" evidence="1">
    <location>
        <begin position="275"/>
        <end position="302"/>
    </location>
</feature>
<feature type="transmembrane region" description="Helical" evidence="1">
    <location>
        <begin position="157"/>
        <end position="175"/>
    </location>
</feature>
<organism evidence="2 3">
    <name type="scientific">Belnapia rosea</name>
    <dbReference type="NCBI Taxonomy" id="938405"/>
    <lineage>
        <taxon>Bacteria</taxon>
        <taxon>Pseudomonadati</taxon>
        <taxon>Pseudomonadota</taxon>
        <taxon>Alphaproteobacteria</taxon>
        <taxon>Acetobacterales</taxon>
        <taxon>Roseomonadaceae</taxon>
        <taxon>Belnapia</taxon>
    </lineage>
</organism>
<dbReference type="Pfam" id="PF05145">
    <property type="entry name" value="AbrB"/>
    <property type="match status" value="1"/>
</dbReference>
<protein>
    <recommendedName>
        <fullName evidence="4">Ammonia monooxygenase</fullName>
    </recommendedName>
</protein>
<gene>
    <name evidence="2" type="ORF">SAMN04487779_1004245</name>
</gene>
<dbReference type="PIRSF" id="PIRSF038991">
    <property type="entry name" value="Protein_AbrB"/>
    <property type="match status" value="1"/>
</dbReference>
<evidence type="ECO:0000313" key="2">
    <source>
        <dbReference type="EMBL" id="SDD10995.1"/>
    </source>
</evidence>
<dbReference type="PANTHER" id="PTHR38457:SF1">
    <property type="entry name" value="REGULATOR ABRB-RELATED"/>
    <property type="match status" value="1"/>
</dbReference>
<dbReference type="GO" id="GO:0016020">
    <property type="term" value="C:membrane"/>
    <property type="evidence" value="ECO:0007669"/>
    <property type="project" value="InterPro"/>
</dbReference>
<dbReference type="Proteomes" id="UP000198925">
    <property type="component" value="Unassembled WGS sequence"/>
</dbReference>
<keyword evidence="1" id="KW-1133">Transmembrane helix</keyword>
<evidence type="ECO:0008006" key="4">
    <source>
        <dbReference type="Google" id="ProtNLM"/>
    </source>
</evidence>
<feature type="transmembrane region" description="Helical" evidence="1">
    <location>
        <begin position="16"/>
        <end position="33"/>
    </location>
</feature>
<dbReference type="EMBL" id="FMZX01000004">
    <property type="protein sequence ID" value="SDD10995.1"/>
    <property type="molecule type" value="Genomic_DNA"/>
</dbReference>
<feature type="transmembrane region" description="Helical" evidence="1">
    <location>
        <begin position="40"/>
        <end position="56"/>
    </location>
</feature>
<feature type="transmembrane region" description="Helical" evidence="1">
    <location>
        <begin position="127"/>
        <end position="145"/>
    </location>
</feature>
<dbReference type="PANTHER" id="PTHR38457">
    <property type="entry name" value="REGULATOR ABRB-RELATED"/>
    <property type="match status" value="1"/>
</dbReference>
<keyword evidence="1" id="KW-0472">Membrane</keyword>
<dbReference type="GO" id="GO:0010468">
    <property type="term" value="P:regulation of gene expression"/>
    <property type="evidence" value="ECO:0007669"/>
    <property type="project" value="InterPro"/>
</dbReference>
<dbReference type="NCBIfam" id="TIGR03082">
    <property type="entry name" value="Gneg_AbrB_dup"/>
    <property type="match status" value="2"/>
</dbReference>
<feature type="transmembrane region" description="Helical" evidence="1">
    <location>
        <begin position="195"/>
        <end position="214"/>
    </location>
</feature>
<evidence type="ECO:0000256" key="1">
    <source>
        <dbReference type="SAM" id="Phobius"/>
    </source>
</evidence>
<keyword evidence="3" id="KW-1185">Reference proteome</keyword>
<dbReference type="AlphaFoldDB" id="A0A1G6S478"/>
<feature type="transmembrane region" description="Helical" evidence="1">
    <location>
        <begin position="245"/>
        <end position="263"/>
    </location>
</feature>
<dbReference type="RefSeq" id="WP_090663204.1">
    <property type="nucleotide sequence ID" value="NZ_FMZX01000004.1"/>
</dbReference>
<dbReference type="InterPro" id="IPR007820">
    <property type="entry name" value="AbrB_fam"/>
</dbReference>
<name>A0A1G6S478_9PROT</name>
<evidence type="ECO:0000313" key="3">
    <source>
        <dbReference type="Proteomes" id="UP000198925"/>
    </source>
</evidence>
<feature type="transmembrane region" description="Helical" evidence="1">
    <location>
        <begin position="94"/>
        <end position="115"/>
    </location>
</feature>
<dbReference type="InterPro" id="IPR017516">
    <property type="entry name" value="AbrB_dup"/>
</dbReference>
<feature type="transmembrane region" description="Helical" evidence="1">
    <location>
        <begin position="338"/>
        <end position="356"/>
    </location>
</feature>
<proteinExistence type="predicted"/>
<sequence length="378" mass="39023">MPYRAGLPSLHGTGQGVQWLLLLALSALLVLALEMLHLSAALLLGPMLAAILLAAADGAVRVPASGFIASQGVIGCMIAQSLTTPTLVAMLEAWPVLLVSVPAVVAVSVLLGWLLARWRVLPGSTAVWGSFPGAASVMVLMADAHGADARLVAFMQYLRVVMVAAAASGVAQLAAGPSGPVEEMSWLARAFPAVAWMPLLATLALALGGSLLALRLRVPAGPLLVPMILGMLLQDVGALRVELPPWLLAACYAMVGWNIGLRFTRPILLHAARALPRVFGAILALLLACGGFAAVLVAAAGVDPLTAYLATSPGGVDSVAIIAASNRVDMPFVMAVQTARFLAVLLIGPYVARFVADRAPGSHRKAARPQSGEDPGHR</sequence>
<keyword evidence="1" id="KW-0812">Transmembrane</keyword>
<reference evidence="2 3" key="1">
    <citation type="submission" date="2016-10" db="EMBL/GenBank/DDBJ databases">
        <authorList>
            <person name="de Groot N.N."/>
        </authorList>
    </citation>
    <scope>NUCLEOTIDE SEQUENCE [LARGE SCALE GENOMIC DNA]</scope>
    <source>
        <strain evidence="2 3">CPCC 100156</strain>
    </source>
</reference>
<accession>A0A1G6S478</accession>